<keyword evidence="6" id="KW-1185">Reference proteome</keyword>
<evidence type="ECO:0000313" key="5">
    <source>
        <dbReference type="EMBL" id="RNA20574.1"/>
    </source>
</evidence>
<organism evidence="5 6">
    <name type="scientific">Brachionus plicatilis</name>
    <name type="common">Marine rotifer</name>
    <name type="synonym">Brachionus muelleri</name>
    <dbReference type="NCBI Taxonomy" id="10195"/>
    <lineage>
        <taxon>Eukaryota</taxon>
        <taxon>Metazoa</taxon>
        <taxon>Spiralia</taxon>
        <taxon>Gnathifera</taxon>
        <taxon>Rotifera</taxon>
        <taxon>Eurotatoria</taxon>
        <taxon>Monogononta</taxon>
        <taxon>Pseudotrocha</taxon>
        <taxon>Ploima</taxon>
        <taxon>Brachionidae</taxon>
        <taxon>Brachionus</taxon>
    </lineage>
</organism>
<evidence type="ECO:0000313" key="6">
    <source>
        <dbReference type="Proteomes" id="UP000276133"/>
    </source>
</evidence>
<dbReference type="InterPro" id="IPR000789">
    <property type="entry name" value="Cyclin-dep_kinase_reg-sub"/>
</dbReference>
<keyword evidence="3 4" id="KW-0131">Cell cycle</keyword>
<dbReference type="PROSITE" id="PS00945">
    <property type="entry name" value="CKS_2"/>
    <property type="match status" value="1"/>
</dbReference>
<dbReference type="STRING" id="10195.A0A3M7RAZ8"/>
<comment type="function">
    <text evidence="4">Binds to the catalytic subunit of the cyclin dependent kinases and is essential for their biological function.</text>
</comment>
<dbReference type="AlphaFoldDB" id="A0A3M7RAZ8"/>
<dbReference type="Gene3D" id="3.30.170.10">
    <property type="entry name" value="Cyclin-dependent kinase, regulatory subunit"/>
    <property type="match status" value="1"/>
</dbReference>
<dbReference type="Pfam" id="PF01111">
    <property type="entry name" value="CKS"/>
    <property type="match status" value="1"/>
</dbReference>
<protein>
    <recommendedName>
        <fullName evidence="4">Cyclin-dependent kinases regulatory subunit</fullName>
    </recommendedName>
</protein>
<evidence type="ECO:0000256" key="2">
    <source>
        <dbReference type="ARBA" id="ARBA00022618"/>
    </source>
</evidence>
<comment type="similarity">
    <text evidence="1 4">Belongs to the CKS family.</text>
</comment>
<sequence>MENNIAALIQKHAGDIYYSDKYFDDTHEYRHVLLPKELAKIVPKDHLMSEAEWRSIGVQQSRGWQHYLIHEPEPHVLLFRRAVNFGQPQQLQAKDQNKMSARVN</sequence>
<gene>
    <name evidence="5" type="ORF">BpHYR1_013756</name>
</gene>
<dbReference type="GO" id="GO:0005737">
    <property type="term" value="C:cytoplasm"/>
    <property type="evidence" value="ECO:0007669"/>
    <property type="project" value="UniProtKB-ARBA"/>
</dbReference>
<name>A0A3M7RAZ8_BRAPC</name>
<evidence type="ECO:0000256" key="4">
    <source>
        <dbReference type="RuleBase" id="RU311113"/>
    </source>
</evidence>
<comment type="caution">
    <text evidence="5">The sequence shown here is derived from an EMBL/GenBank/DDBJ whole genome shotgun (WGS) entry which is preliminary data.</text>
</comment>
<dbReference type="PANTHER" id="PTHR23415">
    <property type="entry name" value="CYCLIN-DEPENDENT KINASES REGULATORY SUBUNIT/60S RIBOSOME SUBUNIT BIOGENESIS PROTEIN NIP7"/>
    <property type="match status" value="1"/>
</dbReference>
<reference evidence="5 6" key="1">
    <citation type="journal article" date="2018" name="Sci. Rep.">
        <title>Genomic signatures of local adaptation to the degree of environmental predictability in rotifers.</title>
        <authorList>
            <person name="Franch-Gras L."/>
            <person name="Hahn C."/>
            <person name="Garcia-Roger E.M."/>
            <person name="Carmona M.J."/>
            <person name="Serra M."/>
            <person name="Gomez A."/>
        </authorList>
    </citation>
    <scope>NUCLEOTIDE SEQUENCE [LARGE SCALE GENOMIC DNA]</scope>
    <source>
        <strain evidence="5">HYR1</strain>
    </source>
</reference>
<dbReference type="SUPFAM" id="SSF55637">
    <property type="entry name" value="Cell cycle regulatory proteins"/>
    <property type="match status" value="1"/>
</dbReference>
<dbReference type="GO" id="GO:0051301">
    <property type="term" value="P:cell division"/>
    <property type="evidence" value="ECO:0007669"/>
    <property type="project" value="UniProtKB-UniRule"/>
</dbReference>
<dbReference type="PRINTS" id="PR00296">
    <property type="entry name" value="CYCLINKINASE"/>
</dbReference>
<dbReference type="Proteomes" id="UP000276133">
    <property type="component" value="Unassembled WGS sequence"/>
</dbReference>
<dbReference type="FunFam" id="3.30.170.10:FF:000003">
    <property type="entry name" value="Cyclin-dependent kinases regulatory subunit"/>
    <property type="match status" value="1"/>
</dbReference>
<dbReference type="GO" id="GO:0016538">
    <property type="term" value="F:cyclin-dependent protein serine/threonine kinase regulator activity"/>
    <property type="evidence" value="ECO:0007669"/>
    <property type="project" value="InterPro"/>
</dbReference>
<evidence type="ECO:0000256" key="3">
    <source>
        <dbReference type="ARBA" id="ARBA00023306"/>
    </source>
</evidence>
<evidence type="ECO:0000256" key="1">
    <source>
        <dbReference type="ARBA" id="ARBA00007782"/>
    </source>
</evidence>
<accession>A0A3M7RAZ8</accession>
<keyword evidence="2 4" id="KW-0132">Cell division</keyword>
<proteinExistence type="inferred from homology"/>
<dbReference type="SMART" id="SM01084">
    <property type="entry name" value="CKS"/>
    <property type="match status" value="1"/>
</dbReference>
<dbReference type="EMBL" id="REGN01003816">
    <property type="protein sequence ID" value="RNA20574.1"/>
    <property type="molecule type" value="Genomic_DNA"/>
</dbReference>
<dbReference type="InterPro" id="IPR036858">
    <property type="entry name" value="Cyclin-dep_kinase_reg-sub_sf"/>
</dbReference>
<dbReference type="OrthoDB" id="440676at2759"/>